<dbReference type="InterPro" id="IPR014757">
    <property type="entry name" value="Tscrpt_reg_IclR_C"/>
</dbReference>
<name>A0A4R4VGG0_9PSEU</name>
<dbReference type="SUPFAM" id="SSF55781">
    <property type="entry name" value="GAF domain-like"/>
    <property type="match status" value="1"/>
</dbReference>
<evidence type="ECO:0000256" key="3">
    <source>
        <dbReference type="ARBA" id="ARBA00023163"/>
    </source>
</evidence>
<dbReference type="SUPFAM" id="SSF46785">
    <property type="entry name" value="Winged helix' DNA-binding domain"/>
    <property type="match status" value="1"/>
</dbReference>
<accession>A0A4R4VGG0</accession>
<evidence type="ECO:0000259" key="5">
    <source>
        <dbReference type="PROSITE" id="PS51078"/>
    </source>
</evidence>
<dbReference type="OrthoDB" id="60629at2"/>
<proteinExistence type="predicted"/>
<dbReference type="InterPro" id="IPR050707">
    <property type="entry name" value="HTH_MetabolicPath_Reg"/>
</dbReference>
<evidence type="ECO:0000259" key="4">
    <source>
        <dbReference type="PROSITE" id="PS51077"/>
    </source>
</evidence>
<dbReference type="Gene3D" id="1.10.10.10">
    <property type="entry name" value="Winged helix-like DNA-binding domain superfamily/Winged helix DNA-binding domain"/>
    <property type="match status" value="1"/>
</dbReference>
<organism evidence="6 7">
    <name type="scientific">Saccharopolyspora terrae</name>
    <dbReference type="NCBI Taxonomy" id="2530384"/>
    <lineage>
        <taxon>Bacteria</taxon>
        <taxon>Bacillati</taxon>
        <taxon>Actinomycetota</taxon>
        <taxon>Actinomycetes</taxon>
        <taxon>Pseudonocardiales</taxon>
        <taxon>Pseudonocardiaceae</taxon>
        <taxon>Saccharopolyspora</taxon>
    </lineage>
</organism>
<sequence>MAGDGQRTRHTLQPKVMQKAIAILELVCVSSKPVDLGMVIRFSGVPKSTAHRILKTFTEYGLVEHVKQGYVMGEKWRALCCRSSLISMVENAKPVLTPHLIELHNRTGGAAVAISILRGTKVAYLDTLHLHRHLHIIKRIVGNDVPLHCAAAGKALLAHRLDVTEDALECLEAFTDTTVTDPLKLRAELNVALRNGVAYSREEYLVGVSSVAAPIIFPKQTRPSAAISVIDSTERIDLFVCALLVRQAAKKISTELAAARWPA</sequence>
<dbReference type="Gene3D" id="3.30.450.40">
    <property type="match status" value="1"/>
</dbReference>
<dbReference type="GO" id="GO:0003677">
    <property type="term" value="F:DNA binding"/>
    <property type="evidence" value="ECO:0007669"/>
    <property type="project" value="UniProtKB-KW"/>
</dbReference>
<dbReference type="PANTHER" id="PTHR30136">
    <property type="entry name" value="HELIX-TURN-HELIX TRANSCRIPTIONAL REGULATOR, ICLR FAMILY"/>
    <property type="match status" value="1"/>
</dbReference>
<evidence type="ECO:0000313" key="6">
    <source>
        <dbReference type="EMBL" id="TDC98819.1"/>
    </source>
</evidence>
<reference evidence="6 7" key="1">
    <citation type="submission" date="2019-03" db="EMBL/GenBank/DDBJ databases">
        <title>Draft genome sequences of novel Actinobacteria.</title>
        <authorList>
            <person name="Sahin N."/>
            <person name="Ay H."/>
            <person name="Saygin H."/>
        </authorList>
    </citation>
    <scope>NUCLEOTIDE SEQUENCE [LARGE SCALE GENOMIC DNA]</scope>
    <source>
        <strain evidence="6 7">16K309</strain>
    </source>
</reference>
<gene>
    <name evidence="6" type="ORF">E1181_30525</name>
</gene>
<dbReference type="PROSITE" id="PS51078">
    <property type="entry name" value="ICLR_ED"/>
    <property type="match status" value="1"/>
</dbReference>
<keyword evidence="2" id="KW-0238">DNA-binding</keyword>
<keyword evidence="1" id="KW-0805">Transcription regulation</keyword>
<evidence type="ECO:0008006" key="8">
    <source>
        <dbReference type="Google" id="ProtNLM"/>
    </source>
</evidence>
<keyword evidence="7" id="KW-1185">Reference proteome</keyword>
<comment type="caution">
    <text evidence="6">The sequence shown here is derived from an EMBL/GenBank/DDBJ whole genome shotgun (WGS) entry which is preliminary data.</text>
</comment>
<dbReference type="PANTHER" id="PTHR30136:SF24">
    <property type="entry name" value="HTH-TYPE TRANSCRIPTIONAL REPRESSOR ALLR"/>
    <property type="match status" value="1"/>
</dbReference>
<dbReference type="InterPro" id="IPR005471">
    <property type="entry name" value="Tscrpt_reg_IclR_N"/>
</dbReference>
<dbReference type="AlphaFoldDB" id="A0A4R4VGG0"/>
<dbReference type="Pfam" id="PF09339">
    <property type="entry name" value="HTH_IclR"/>
    <property type="match status" value="1"/>
</dbReference>
<dbReference type="EMBL" id="SMKS01000117">
    <property type="protein sequence ID" value="TDC98819.1"/>
    <property type="molecule type" value="Genomic_DNA"/>
</dbReference>
<dbReference type="GO" id="GO:0045892">
    <property type="term" value="P:negative regulation of DNA-templated transcription"/>
    <property type="evidence" value="ECO:0007669"/>
    <property type="project" value="TreeGrafter"/>
</dbReference>
<dbReference type="Pfam" id="PF01614">
    <property type="entry name" value="IclR_C"/>
    <property type="match status" value="1"/>
</dbReference>
<dbReference type="SMART" id="SM00346">
    <property type="entry name" value="HTH_ICLR"/>
    <property type="match status" value="1"/>
</dbReference>
<keyword evidence="3" id="KW-0804">Transcription</keyword>
<dbReference type="InterPro" id="IPR029016">
    <property type="entry name" value="GAF-like_dom_sf"/>
</dbReference>
<evidence type="ECO:0000313" key="7">
    <source>
        <dbReference type="Proteomes" id="UP000295674"/>
    </source>
</evidence>
<dbReference type="InterPro" id="IPR036390">
    <property type="entry name" value="WH_DNA-bd_sf"/>
</dbReference>
<dbReference type="Proteomes" id="UP000295674">
    <property type="component" value="Unassembled WGS sequence"/>
</dbReference>
<evidence type="ECO:0000256" key="1">
    <source>
        <dbReference type="ARBA" id="ARBA00023015"/>
    </source>
</evidence>
<dbReference type="PROSITE" id="PS51077">
    <property type="entry name" value="HTH_ICLR"/>
    <property type="match status" value="1"/>
</dbReference>
<evidence type="ECO:0000256" key="2">
    <source>
        <dbReference type="ARBA" id="ARBA00023125"/>
    </source>
</evidence>
<feature type="domain" description="HTH iclR-type" evidence="4">
    <location>
        <begin position="14"/>
        <end position="74"/>
    </location>
</feature>
<feature type="domain" description="IclR-ED" evidence="5">
    <location>
        <begin position="77"/>
        <end position="258"/>
    </location>
</feature>
<protein>
    <recommendedName>
        <fullName evidence="8">IclR family transcriptional regulator</fullName>
    </recommendedName>
</protein>
<dbReference type="GO" id="GO:0003700">
    <property type="term" value="F:DNA-binding transcription factor activity"/>
    <property type="evidence" value="ECO:0007669"/>
    <property type="project" value="TreeGrafter"/>
</dbReference>
<dbReference type="InterPro" id="IPR036388">
    <property type="entry name" value="WH-like_DNA-bd_sf"/>
</dbReference>